<sequence>MLKGLLLLVVMQAVGALLQAVWLPMLPAPVIGLLLLLALLVLLGRIPEWLEQASAALLGYLPLMLAIPATGILLGGDVLLAQLPAIGAGLVVSLLLCIPLCGVLMQRLMTGRREYD</sequence>
<dbReference type="InterPro" id="IPR005538">
    <property type="entry name" value="LrgA/CidA"/>
</dbReference>
<reference evidence="7 8" key="1">
    <citation type="submission" date="2017-09" db="EMBL/GenBank/DDBJ databases">
        <title>Pseudomonas abyssi sp. nov. isolated from Abyssopelagic Water.</title>
        <authorList>
            <person name="Wei Y."/>
        </authorList>
    </citation>
    <scope>NUCLEOTIDE SEQUENCE [LARGE SCALE GENOMIC DNA]</scope>
    <source>
        <strain evidence="7 8">MT5</strain>
    </source>
</reference>
<evidence type="ECO:0000313" key="7">
    <source>
        <dbReference type="EMBL" id="PBK03478.1"/>
    </source>
</evidence>
<feature type="transmembrane region" description="Helical" evidence="6">
    <location>
        <begin position="86"/>
        <end position="105"/>
    </location>
</feature>
<keyword evidence="5 6" id="KW-0472">Membrane</keyword>
<protein>
    <submittedName>
        <fullName evidence="7">CidA/LrgA family protein</fullName>
    </submittedName>
</protein>
<feature type="transmembrane region" description="Helical" evidence="6">
    <location>
        <begin position="55"/>
        <end position="74"/>
    </location>
</feature>
<gene>
    <name evidence="7" type="ORF">CNQ84_14525</name>
</gene>
<name>A0A2A3MF99_9PSED</name>
<dbReference type="Pfam" id="PF03788">
    <property type="entry name" value="LrgA"/>
    <property type="match status" value="1"/>
</dbReference>
<feature type="transmembrane region" description="Helical" evidence="6">
    <location>
        <begin position="26"/>
        <end position="43"/>
    </location>
</feature>
<evidence type="ECO:0000256" key="5">
    <source>
        <dbReference type="ARBA" id="ARBA00023136"/>
    </source>
</evidence>
<organism evidence="7 8">
    <name type="scientific">Pseudomonas abyssi</name>
    <dbReference type="NCBI Taxonomy" id="170540"/>
    <lineage>
        <taxon>Bacteria</taxon>
        <taxon>Pseudomonadati</taxon>
        <taxon>Pseudomonadota</taxon>
        <taxon>Gammaproteobacteria</taxon>
        <taxon>Pseudomonadales</taxon>
        <taxon>Pseudomonadaceae</taxon>
        <taxon>Pseudomonas</taxon>
    </lineage>
</organism>
<keyword evidence="3 6" id="KW-0812">Transmembrane</keyword>
<comment type="caution">
    <text evidence="7">The sequence shown here is derived from an EMBL/GenBank/DDBJ whole genome shotgun (WGS) entry which is preliminary data.</text>
</comment>
<evidence type="ECO:0000256" key="3">
    <source>
        <dbReference type="ARBA" id="ARBA00022692"/>
    </source>
</evidence>
<evidence type="ECO:0000256" key="6">
    <source>
        <dbReference type="SAM" id="Phobius"/>
    </source>
</evidence>
<dbReference type="GO" id="GO:0005886">
    <property type="term" value="C:plasma membrane"/>
    <property type="evidence" value="ECO:0007669"/>
    <property type="project" value="UniProtKB-SubCell"/>
</dbReference>
<comment type="subcellular location">
    <subcellularLocation>
        <location evidence="1">Cell membrane</location>
        <topology evidence="1">Multi-pass membrane protein</topology>
    </subcellularLocation>
</comment>
<dbReference type="PANTHER" id="PTHR33931">
    <property type="entry name" value="HOLIN-LIKE PROTEIN CIDA-RELATED"/>
    <property type="match status" value="1"/>
</dbReference>
<keyword evidence="8" id="KW-1185">Reference proteome</keyword>
<dbReference type="RefSeq" id="WP_096005562.1">
    <property type="nucleotide sequence ID" value="NZ_NTMR01000019.1"/>
</dbReference>
<evidence type="ECO:0000256" key="1">
    <source>
        <dbReference type="ARBA" id="ARBA00004651"/>
    </source>
</evidence>
<dbReference type="PANTHER" id="PTHR33931:SF2">
    <property type="entry name" value="HOLIN-LIKE PROTEIN CIDA"/>
    <property type="match status" value="1"/>
</dbReference>
<accession>A0A2A3MF99</accession>
<keyword evidence="2" id="KW-1003">Cell membrane</keyword>
<dbReference type="Proteomes" id="UP000242313">
    <property type="component" value="Unassembled WGS sequence"/>
</dbReference>
<evidence type="ECO:0000313" key="8">
    <source>
        <dbReference type="Proteomes" id="UP000242313"/>
    </source>
</evidence>
<dbReference type="AlphaFoldDB" id="A0A2A3MF99"/>
<proteinExistence type="predicted"/>
<keyword evidence="4 6" id="KW-1133">Transmembrane helix</keyword>
<evidence type="ECO:0000256" key="2">
    <source>
        <dbReference type="ARBA" id="ARBA00022475"/>
    </source>
</evidence>
<evidence type="ECO:0000256" key="4">
    <source>
        <dbReference type="ARBA" id="ARBA00022989"/>
    </source>
</evidence>
<dbReference type="EMBL" id="NTMR01000019">
    <property type="protein sequence ID" value="PBK03478.1"/>
    <property type="molecule type" value="Genomic_DNA"/>
</dbReference>